<accession>A0A822L7N0</accession>
<dbReference type="InterPro" id="IPR011037">
    <property type="entry name" value="Pyrv_Knase-like_insert_dom_sf"/>
</dbReference>
<keyword evidence="10 13" id="KW-0460">Magnesium</keyword>
<dbReference type="EC" id="2.7.1.40" evidence="4 13"/>
<evidence type="ECO:0000256" key="8">
    <source>
        <dbReference type="ARBA" id="ARBA00022777"/>
    </source>
</evidence>
<dbReference type="GO" id="GO:0016301">
    <property type="term" value="F:kinase activity"/>
    <property type="evidence" value="ECO:0007669"/>
    <property type="project" value="UniProtKB-KW"/>
</dbReference>
<comment type="similarity">
    <text evidence="3 13">Belongs to the pyruvate kinase family.</text>
</comment>
<dbReference type="PANTHER" id="PTHR11817">
    <property type="entry name" value="PYRUVATE KINASE"/>
    <property type="match status" value="1"/>
</dbReference>
<dbReference type="UniPathway" id="UPA00109">
    <property type="reaction ID" value="UER00188"/>
</dbReference>
<comment type="catalytic activity">
    <reaction evidence="13">
        <text>pyruvate + ATP = phosphoenolpyruvate + ADP + H(+)</text>
        <dbReference type="Rhea" id="RHEA:18157"/>
        <dbReference type="ChEBI" id="CHEBI:15361"/>
        <dbReference type="ChEBI" id="CHEBI:15378"/>
        <dbReference type="ChEBI" id="CHEBI:30616"/>
        <dbReference type="ChEBI" id="CHEBI:58702"/>
        <dbReference type="ChEBI" id="CHEBI:456216"/>
        <dbReference type="EC" id="2.7.1.40"/>
    </reaction>
</comment>
<evidence type="ECO:0000256" key="9">
    <source>
        <dbReference type="ARBA" id="ARBA00022840"/>
    </source>
</evidence>
<dbReference type="Pfam" id="PF00224">
    <property type="entry name" value="PK"/>
    <property type="match status" value="1"/>
</dbReference>
<dbReference type="SUPFAM" id="SSF50800">
    <property type="entry name" value="PK beta-barrel domain-like"/>
    <property type="match status" value="1"/>
</dbReference>
<dbReference type="InterPro" id="IPR015806">
    <property type="entry name" value="Pyrv_Knase_insert_dom_sf"/>
</dbReference>
<keyword evidence="12 16" id="KW-0670">Pyruvate</keyword>
<dbReference type="AlphaFoldDB" id="A0A822L7N0"/>
<evidence type="ECO:0000256" key="2">
    <source>
        <dbReference type="ARBA" id="ARBA00004997"/>
    </source>
</evidence>
<proteinExistence type="inferred from homology"/>
<reference evidence="16 17" key="1">
    <citation type="submission" date="2012-04" db="EMBL/GenBank/DDBJ databases">
        <authorList>
            <person name="Genoscope - CEA"/>
        </authorList>
    </citation>
    <scope>NUCLEOTIDE SEQUENCE [LARGE SCALE GENOMIC DNA]</scope>
    <source>
        <strain evidence="16 17">9432</strain>
    </source>
</reference>
<dbReference type="GO" id="GO:0004743">
    <property type="term" value="F:pyruvate kinase activity"/>
    <property type="evidence" value="ECO:0007669"/>
    <property type="project" value="UniProtKB-EC"/>
</dbReference>
<feature type="domain" description="Pyruvate kinase barrel" evidence="15">
    <location>
        <begin position="195"/>
        <end position="530"/>
    </location>
</feature>
<comment type="cofactor">
    <cofactor evidence="1">
        <name>K(+)</name>
        <dbReference type="ChEBI" id="CHEBI:29103"/>
    </cofactor>
</comment>
<evidence type="ECO:0000256" key="10">
    <source>
        <dbReference type="ARBA" id="ARBA00022842"/>
    </source>
</evidence>
<evidence type="ECO:0000256" key="5">
    <source>
        <dbReference type="ARBA" id="ARBA00022679"/>
    </source>
</evidence>
<protein>
    <recommendedName>
        <fullName evidence="4 13">Pyruvate kinase</fullName>
        <ecNumber evidence="4 13">2.7.1.40</ecNumber>
    </recommendedName>
</protein>
<dbReference type="GO" id="GO:0005524">
    <property type="term" value="F:ATP binding"/>
    <property type="evidence" value="ECO:0007669"/>
    <property type="project" value="UniProtKB-KW"/>
</dbReference>
<dbReference type="Gene3D" id="3.20.20.60">
    <property type="entry name" value="Phosphoenolpyruvate-binding domains"/>
    <property type="match status" value="1"/>
</dbReference>
<evidence type="ECO:0000256" key="1">
    <source>
        <dbReference type="ARBA" id="ARBA00001958"/>
    </source>
</evidence>
<evidence type="ECO:0000256" key="4">
    <source>
        <dbReference type="ARBA" id="ARBA00012142"/>
    </source>
</evidence>
<evidence type="ECO:0000256" key="11">
    <source>
        <dbReference type="ARBA" id="ARBA00023152"/>
    </source>
</evidence>
<dbReference type="GO" id="GO:0000287">
    <property type="term" value="F:magnesium ion binding"/>
    <property type="evidence" value="ECO:0007669"/>
    <property type="project" value="InterPro"/>
</dbReference>
<keyword evidence="7" id="KW-0547">Nucleotide-binding</keyword>
<keyword evidence="5 13" id="KW-0808">Transferase</keyword>
<evidence type="ECO:0000256" key="6">
    <source>
        <dbReference type="ARBA" id="ARBA00022723"/>
    </source>
</evidence>
<keyword evidence="6" id="KW-0479">Metal-binding</keyword>
<keyword evidence="9" id="KW-0067">ATP-binding</keyword>
<dbReference type="InterPro" id="IPR001697">
    <property type="entry name" value="Pyr_Knase"/>
</dbReference>
<evidence type="ECO:0000256" key="7">
    <source>
        <dbReference type="ARBA" id="ARBA00022741"/>
    </source>
</evidence>
<name>A0A822L7N0_MICAE</name>
<keyword evidence="8 13" id="KW-0418">Kinase</keyword>
<dbReference type="InterPro" id="IPR015813">
    <property type="entry name" value="Pyrv/PenolPyrv_kinase-like_dom"/>
</dbReference>
<dbReference type="Gene3D" id="2.40.33.10">
    <property type="entry name" value="PK beta-barrel domain-like"/>
    <property type="match status" value="1"/>
</dbReference>
<dbReference type="SUPFAM" id="SSF51621">
    <property type="entry name" value="Phosphoenolpyruvate/pyruvate domain"/>
    <property type="match status" value="1"/>
</dbReference>
<evidence type="ECO:0000256" key="3">
    <source>
        <dbReference type="ARBA" id="ARBA00008663"/>
    </source>
</evidence>
<dbReference type="PRINTS" id="PR01050">
    <property type="entry name" value="PYRUVTKNASE"/>
</dbReference>
<evidence type="ECO:0000256" key="13">
    <source>
        <dbReference type="RuleBase" id="RU000504"/>
    </source>
</evidence>
<sequence>MDVKNCQIPPLLRADRHPPYQGGQGGSRTKSIFNLIETTYLIDDFYFLLDFMSLTLSEQLKREQLSYPQTLLHHLQKLRHFVTVEGEEKLQQWKNLIEKDNFQPSTRNLAYYLALRQEDIRDLQLALMPWGLSSLGRIESKVLPTLDAVIATLGAVCHQEASLLPKHPPLEAFFQGDQLLASHSAEVFGLSSPRRRVRIMVTMPTEAATDPDFIAQLLRCGMDCIRINCAHDGPKEWQGMIENLREAVKNPENLVNGHTCKVYMDLAGPKIRLEQILAPQSQTRLYQGDFLLLTTQPPHTAHPQYFQANCSQPEIIPQIPVGAKVWIDDGHIGAEVIAIMPEGLLLKITHAREKGEKLKADKGLNFPDTVLNIDPLTAKDRQDLDFIAENADIIGYSFVQKASDIETLQLELQSRLGDAWRQKAIVAKIETPLAVKNLPELIIHAAGKQPFGVMIARGDLAVEIGYQRLAEIQEEILWLCEAAHIPVIWATQVLENLVKKSIPSRAEITDAAMAERAECVMLNKGEYIREAVTILDDVLQRMQTHQAKKTPQLRALHSWV</sequence>
<keyword evidence="11 13" id="KW-0324">Glycolysis</keyword>
<gene>
    <name evidence="16" type="ORF">MICCA_1060002</name>
</gene>
<dbReference type="InterPro" id="IPR015793">
    <property type="entry name" value="Pyrv_Knase_brl"/>
</dbReference>
<evidence type="ECO:0000313" key="17">
    <source>
        <dbReference type="Proteomes" id="UP000005806"/>
    </source>
</evidence>
<evidence type="ECO:0000259" key="15">
    <source>
        <dbReference type="Pfam" id="PF00224"/>
    </source>
</evidence>
<evidence type="ECO:0000256" key="12">
    <source>
        <dbReference type="ARBA" id="ARBA00023317"/>
    </source>
</evidence>
<dbReference type="InterPro" id="IPR040442">
    <property type="entry name" value="Pyrv_kinase-like_dom_sf"/>
</dbReference>
<dbReference type="Proteomes" id="UP000005806">
    <property type="component" value="Unassembled WGS sequence"/>
</dbReference>
<dbReference type="GO" id="GO:0030955">
    <property type="term" value="F:potassium ion binding"/>
    <property type="evidence" value="ECO:0007669"/>
    <property type="project" value="InterPro"/>
</dbReference>
<comment type="caution">
    <text evidence="16">The sequence shown here is derived from an EMBL/GenBank/DDBJ whole genome shotgun (WGS) entry which is preliminary data.</text>
</comment>
<dbReference type="EMBL" id="CAIH01000009">
    <property type="protein sequence ID" value="CCH91047.1"/>
    <property type="molecule type" value="Genomic_DNA"/>
</dbReference>
<organism evidence="16 17">
    <name type="scientific">Microcystis aeruginosa PCC 9432</name>
    <dbReference type="NCBI Taxonomy" id="1160280"/>
    <lineage>
        <taxon>Bacteria</taxon>
        <taxon>Bacillati</taxon>
        <taxon>Cyanobacteriota</taxon>
        <taxon>Cyanophyceae</taxon>
        <taxon>Oscillatoriophycideae</taxon>
        <taxon>Chroococcales</taxon>
        <taxon>Microcystaceae</taxon>
        <taxon>Microcystis</taxon>
    </lineage>
</organism>
<feature type="region of interest" description="Disordered" evidence="14">
    <location>
        <begin position="1"/>
        <end position="27"/>
    </location>
</feature>
<evidence type="ECO:0000313" key="16">
    <source>
        <dbReference type="EMBL" id="CCH91047.1"/>
    </source>
</evidence>
<comment type="pathway">
    <text evidence="2 13">Carbohydrate degradation; glycolysis; pyruvate from D-glyceraldehyde 3-phosphate: step 5/5.</text>
</comment>
<evidence type="ECO:0000256" key="14">
    <source>
        <dbReference type="SAM" id="MobiDB-lite"/>
    </source>
</evidence>